<dbReference type="InterPro" id="IPR029756">
    <property type="entry name" value="MTH1187/YkoF-like"/>
</dbReference>
<comment type="caution">
    <text evidence="2">The sequence shown here is derived from an EMBL/GenBank/DDBJ whole genome shotgun (WGS) entry which is preliminary data.</text>
</comment>
<dbReference type="Pfam" id="PF07615">
    <property type="entry name" value="Ykof"/>
    <property type="match status" value="2"/>
</dbReference>
<proteinExistence type="predicted"/>
<sequence length="202" mass="22768">MGLKDCLWCIGGASKGVSGARFSLYPMSDNFVEIILGGLEKTDTSKVWKQTDKLSTCVRGKRVHVFDVVKGLFVNAYREDVHMALEATFSKGCPGDTDADSFMEVDDEKVNEKNIRDKKFDVVSKISFYPMGEEDYMEHIAKIVMTAKERGVFARSSHYVSILEGDVHNVFDVLEEIFKYGEENLSHYILQVTISVNSPTKE</sequence>
<evidence type="ECO:0000313" key="2">
    <source>
        <dbReference type="EMBL" id="RHF74949.1"/>
    </source>
</evidence>
<feature type="domain" description="Thiamin/hydroxymethyl pyrimidine-binding YkoF putative" evidence="1">
    <location>
        <begin position="124"/>
        <end position="200"/>
    </location>
</feature>
<dbReference type="SUPFAM" id="SSF89957">
    <property type="entry name" value="MTH1187/YkoF-like"/>
    <property type="match status" value="1"/>
</dbReference>
<gene>
    <name evidence="2" type="ORF">DW663_00735</name>
</gene>
<dbReference type="EMBL" id="QRHL01000001">
    <property type="protein sequence ID" value="RHF74949.1"/>
    <property type="molecule type" value="Genomic_DNA"/>
</dbReference>
<dbReference type="Gene3D" id="3.30.70.930">
    <property type="match status" value="2"/>
</dbReference>
<dbReference type="RefSeq" id="WP_005884665.1">
    <property type="nucleotide sequence ID" value="NZ_CABMMQ010000001.1"/>
</dbReference>
<accession>A0A414Q2A6</accession>
<dbReference type="InterPro" id="IPR011522">
    <property type="entry name" value="Thiamin/HMP-bd_put_YkoF"/>
</dbReference>
<name>A0A414Q2A6_FUSMR</name>
<protein>
    <submittedName>
        <fullName evidence="2">Thiamine-binding protein</fullName>
    </submittedName>
</protein>
<organism evidence="2 3">
    <name type="scientific">Fusobacterium mortiferum</name>
    <dbReference type="NCBI Taxonomy" id="850"/>
    <lineage>
        <taxon>Bacteria</taxon>
        <taxon>Fusobacteriati</taxon>
        <taxon>Fusobacteriota</taxon>
        <taxon>Fusobacteriia</taxon>
        <taxon>Fusobacteriales</taxon>
        <taxon>Fusobacteriaceae</taxon>
        <taxon>Fusobacterium</taxon>
    </lineage>
</organism>
<feature type="domain" description="Thiamin/hydroxymethyl pyrimidine-binding YkoF putative" evidence="1">
    <location>
        <begin position="19"/>
        <end position="96"/>
    </location>
</feature>
<dbReference type="GeneID" id="62763405"/>
<dbReference type="Proteomes" id="UP000284676">
    <property type="component" value="Unassembled WGS sequence"/>
</dbReference>
<evidence type="ECO:0000313" key="3">
    <source>
        <dbReference type="Proteomes" id="UP000284676"/>
    </source>
</evidence>
<reference evidence="2 3" key="1">
    <citation type="submission" date="2018-08" db="EMBL/GenBank/DDBJ databases">
        <title>A genome reference for cultivated species of the human gut microbiota.</title>
        <authorList>
            <person name="Zou Y."/>
            <person name="Xue W."/>
            <person name="Luo G."/>
        </authorList>
    </citation>
    <scope>NUCLEOTIDE SEQUENCE [LARGE SCALE GENOMIC DNA]</scope>
    <source>
        <strain evidence="2 3">AM25-1</strain>
    </source>
</reference>
<dbReference type="AlphaFoldDB" id="A0A414Q2A6"/>
<evidence type="ECO:0000259" key="1">
    <source>
        <dbReference type="Pfam" id="PF07615"/>
    </source>
</evidence>